<accession>A0ABM4D7B2</accession>
<keyword evidence="2" id="KW-0808">Transferase</keyword>
<feature type="signal peptide" evidence="6">
    <location>
        <begin position="1"/>
        <end position="21"/>
    </location>
</feature>
<dbReference type="RefSeq" id="XP_065670181.1">
    <property type="nucleotide sequence ID" value="XM_065814109.1"/>
</dbReference>
<dbReference type="PANTHER" id="PTHR10912">
    <property type="entry name" value="ADP-RIBOSYL CYCLASE"/>
    <property type="match status" value="1"/>
</dbReference>
<gene>
    <name evidence="8" type="primary">LOC124806415</name>
</gene>
<keyword evidence="3 8" id="KW-0378">Hydrolase</keyword>
<evidence type="ECO:0000256" key="5">
    <source>
        <dbReference type="ARBA" id="ARBA00023157"/>
    </source>
</evidence>
<evidence type="ECO:0000313" key="7">
    <source>
        <dbReference type="Proteomes" id="UP001652625"/>
    </source>
</evidence>
<organism evidence="7 8">
    <name type="scientific">Hydra vulgaris</name>
    <name type="common">Hydra</name>
    <name type="synonym">Hydra attenuata</name>
    <dbReference type="NCBI Taxonomy" id="6087"/>
    <lineage>
        <taxon>Eukaryota</taxon>
        <taxon>Metazoa</taxon>
        <taxon>Cnidaria</taxon>
        <taxon>Hydrozoa</taxon>
        <taxon>Hydroidolina</taxon>
        <taxon>Anthoathecata</taxon>
        <taxon>Aplanulata</taxon>
        <taxon>Hydridae</taxon>
        <taxon>Hydra</taxon>
    </lineage>
</organism>
<keyword evidence="5" id="KW-1015">Disulfide bond</keyword>
<feature type="chain" id="PRO_5047437428" evidence="6">
    <location>
        <begin position="22"/>
        <end position="314"/>
    </location>
</feature>
<evidence type="ECO:0000313" key="8">
    <source>
        <dbReference type="RefSeq" id="XP_065670181.1"/>
    </source>
</evidence>
<evidence type="ECO:0000256" key="1">
    <source>
        <dbReference type="ARBA" id="ARBA00005406"/>
    </source>
</evidence>
<dbReference type="Pfam" id="PF02267">
    <property type="entry name" value="Rib_hydrolayse"/>
    <property type="match status" value="1"/>
</dbReference>
<proteinExistence type="inferred from homology"/>
<dbReference type="InterPro" id="IPR003193">
    <property type="entry name" value="ADP-ribosyl_cyclase"/>
</dbReference>
<keyword evidence="7" id="KW-1185">Reference proteome</keyword>
<dbReference type="Gene3D" id="3.40.50.720">
    <property type="entry name" value="NAD(P)-binding Rossmann-like Domain"/>
    <property type="match status" value="1"/>
</dbReference>
<dbReference type="PANTHER" id="PTHR10912:SF7">
    <property type="entry name" value="ADP-RIBOSYL CYCLASE_CYCLIC ADP-RIBOSE HYDROLASE"/>
    <property type="match status" value="1"/>
</dbReference>
<evidence type="ECO:0000256" key="6">
    <source>
        <dbReference type="SAM" id="SignalP"/>
    </source>
</evidence>
<dbReference type="Gene3D" id="1.20.82.10">
    <property type="entry name" value="ADP Ribosyl Cyclase, Chain A, domain 1"/>
    <property type="match status" value="1"/>
</dbReference>
<dbReference type="Proteomes" id="UP001652625">
    <property type="component" value="Chromosome 12"/>
</dbReference>
<dbReference type="CDD" id="cd04759">
    <property type="entry name" value="Rib_hydrolase"/>
    <property type="match status" value="1"/>
</dbReference>
<evidence type="ECO:0000256" key="3">
    <source>
        <dbReference type="ARBA" id="ARBA00022801"/>
    </source>
</evidence>
<dbReference type="SUPFAM" id="SSF52309">
    <property type="entry name" value="N-(deoxy)ribosyltransferase-like"/>
    <property type="match status" value="1"/>
</dbReference>
<keyword evidence="4" id="KW-0520">NAD</keyword>
<protein>
    <submittedName>
        <fullName evidence="8">ADP-ribosyl cyclase/cyclic ADP-ribose hydrolase isoform X3</fullName>
    </submittedName>
</protein>
<name>A0ABM4D7B2_HYDVU</name>
<comment type="similarity">
    <text evidence="1">Belongs to the ADP-ribosyl cyclase family.</text>
</comment>
<keyword evidence="6" id="KW-0732">Signal</keyword>
<sequence>MMRSFQIGFLASLLKFSLTFSYVPRNFNGTTPNIKEIIIGRCNQFQQVSSQNKNPALFVNVDCQQFWSLFNSSFAFKDSCNNGVINESSYDLLFNLTKSDSLLYDQAMFWSGTRQIVHEYTYIKNSFFTLEDTFNGYVANDLNWCGCKTCPDGINYNSCMGCTKATDSFWARASRTFAENAGGKVYVMVNGTTEKNYTAYYNGSYFGRIELPTLGKMKQITSMVILVVNNLDTPPTELCGQGSLAKLVQDANKLGISNINCIDDPRDTYFLQCAKYPDAEECQATSSSLLNNVSWKNFTASFLAWSIILYFQIV</sequence>
<reference evidence="8" key="1">
    <citation type="submission" date="2025-08" db="UniProtKB">
        <authorList>
            <consortium name="RefSeq"/>
        </authorList>
    </citation>
    <scope>IDENTIFICATION</scope>
</reference>
<dbReference type="GeneID" id="124806415"/>
<evidence type="ECO:0000256" key="2">
    <source>
        <dbReference type="ARBA" id="ARBA00022679"/>
    </source>
</evidence>
<dbReference type="GO" id="GO:0016787">
    <property type="term" value="F:hydrolase activity"/>
    <property type="evidence" value="ECO:0007669"/>
    <property type="project" value="UniProtKB-KW"/>
</dbReference>
<evidence type="ECO:0000256" key="4">
    <source>
        <dbReference type="ARBA" id="ARBA00023027"/>
    </source>
</evidence>